<name>A0A1I0RB90_9BACT</name>
<dbReference type="AlphaFoldDB" id="A0A1I0RB90"/>
<dbReference type="STRING" id="1267423.SAMN05216290_3381"/>
<accession>A0A1I0RB90</accession>
<sequence length="251" mass="28341">MSKVSEIEQLLEKYYNGETSLEEEMQLHAFFEGEAVPDHLKSYKVQFNVTGAFKYETSKLDEDSLFAKIEQDKVVKFQPWYKNPWVGRAAAAVLIILVSFYAGGKYGQDSEVEQMREELAQMKSIMFEQLENGSASGRLQAVNNSMEMQNPDAETIDVLIETMLFDKSMHVRTAAVEALVKFSEHNGVNTALNNALETEREPAVQIAIINALVAMKNKNNIDALEQLAERDSVLKEVRGEAFMGVFKLKEL</sequence>
<dbReference type="OrthoDB" id="667398at2"/>
<gene>
    <name evidence="2" type="ORF">SAMN05216290_3381</name>
</gene>
<evidence type="ECO:0000256" key="1">
    <source>
        <dbReference type="ARBA" id="ARBA00022737"/>
    </source>
</evidence>
<protein>
    <submittedName>
        <fullName evidence="2">HEAT repeat-containing protein</fullName>
    </submittedName>
</protein>
<keyword evidence="1" id="KW-0677">Repeat</keyword>
<dbReference type="SUPFAM" id="SSF48371">
    <property type="entry name" value="ARM repeat"/>
    <property type="match status" value="1"/>
</dbReference>
<dbReference type="Proteomes" id="UP000199437">
    <property type="component" value="Unassembled WGS sequence"/>
</dbReference>
<keyword evidence="3" id="KW-1185">Reference proteome</keyword>
<dbReference type="Gene3D" id="1.25.10.10">
    <property type="entry name" value="Leucine-rich Repeat Variant"/>
    <property type="match status" value="1"/>
</dbReference>
<dbReference type="InterPro" id="IPR011989">
    <property type="entry name" value="ARM-like"/>
</dbReference>
<dbReference type="InterPro" id="IPR016024">
    <property type="entry name" value="ARM-type_fold"/>
</dbReference>
<organism evidence="2 3">
    <name type="scientific">Roseivirga pacifica</name>
    <dbReference type="NCBI Taxonomy" id="1267423"/>
    <lineage>
        <taxon>Bacteria</taxon>
        <taxon>Pseudomonadati</taxon>
        <taxon>Bacteroidota</taxon>
        <taxon>Cytophagia</taxon>
        <taxon>Cytophagales</taxon>
        <taxon>Roseivirgaceae</taxon>
        <taxon>Roseivirga</taxon>
    </lineage>
</organism>
<dbReference type="Pfam" id="PF02985">
    <property type="entry name" value="HEAT"/>
    <property type="match status" value="1"/>
</dbReference>
<reference evidence="3" key="1">
    <citation type="submission" date="2016-10" db="EMBL/GenBank/DDBJ databases">
        <authorList>
            <person name="Varghese N."/>
            <person name="Submissions S."/>
        </authorList>
    </citation>
    <scope>NUCLEOTIDE SEQUENCE [LARGE SCALE GENOMIC DNA]</scope>
    <source>
        <strain evidence="3">CGMCC 1.12402</strain>
    </source>
</reference>
<evidence type="ECO:0000313" key="3">
    <source>
        <dbReference type="Proteomes" id="UP000199437"/>
    </source>
</evidence>
<evidence type="ECO:0000313" key="2">
    <source>
        <dbReference type="EMBL" id="SEW38102.1"/>
    </source>
</evidence>
<dbReference type="EMBL" id="FOIR01000003">
    <property type="protein sequence ID" value="SEW38102.1"/>
    <property type="molecule type" value="Genomic_DNA"/>
</dbReference>
<proteinExistence type="predicted"/>
<dbReference type="InterPro" id="IPR000357">
    <property type="entry name" value="HEAT"/>
</dbReference>
<dbReference type="GeneID" id="99988057"/>
<dbReference type="RefSeq" id="WP_090260050.1">
    <property type="nucleotide sequence ID" value="NZ_FOIR01000003.1"/>
</dbReference>